<protein>
    <recommendedName>
        <fullName evidence="2">Calmodulin-lysine N-methyltransferase</fullName>
    </recommendedName>
</protein>
<dbReference type="InterPro" id="IPR019410">
    <property type="entry name" value="Methyltransf_16"/>
</dbReference>
<dbReference type="AlphaFoldDB" id="A0A7S4AGC1"/>
<evidence type="ECO:0008006" key="2">
    <source>
        <dbReference type="Google" id="ProtNLM"/>
    </source>
</evidence>
<dbReference type="Pfam" id="PF10294">
    <property type="entry name" value="Methyltransf_16"/>
    <property type="match status" value="1"/>
</dbReference>
<proteinExistence type="predicted"/>
<reference evidence="1" key="1">
    <citation type="submission" date="2021-01" db="EMBL/GenBank/DDBJ databases">
        <authorList>
            <person name="Corre E."/>
            <person name="Pelletier E."/>
            <person name="Niang G."/>
            <person name="Scheremetjew M."/>
            <person name="Finn R."/>
            <person name="Kale V."/>
            <person name="Holt S."/>
            <person name="Cochrane G."/>
            <person name="Meng A."/>
            <person name="Brown T."/>
            <person name="Cohen L."/>
        </authorList>
    </citation>
    <scope>NUCLEOTIDE SEQUENCE</scope>
    <source>
        <strain evidence="1">10249 10 AB</strain>
    </source>
</reference>
<dbReference type="InterPro" id="IPR029063">
    <property type="entry name" value="SAM-dependent_MTases_sf"/>
</dbReference>
<accession>A0A7S4AGC1</accession>
<dbReference type="PANTHER" id="PTHR14614">
    <property type="entry name" value="HEPATOCELLULAR CARCINOMA-ASSOCIATED ANTIGEN"/>
    <property type="match status" value="1"/>
</dbReference>
<name>A0A7S4AGC1_9STRA</name>
<sequence>MSHLDLGRLLEDSIITNDTYEWLKPLHEQEEADLEEIRLAAEARKNDPFAQCRTLDDDEDDDDILTTTTKTLRNIEGTDTIVTFVTDTNSTGHGNKVWHSSIATCRYLLNTLSLFSMTKDDDSCRSLELGAGTAVPSLFLAAMQKQNHAQPKSSSPATICISDAKQYRNIHQILLSVGMQTTNSNSDNNTAVRFKVHPHNWGEFDKTIPGRKAADNAKSNRNGYDLVIVSDCIYNPEYHEALLESLAHTLNLGGRAVVSFSLHGNVDDELIWDFVEQQIPATAYPCCGQDNYDGNDKDDQGCWRLEARCVSTSNTAATGDNNNDNSQTFVHREGWNMEDTMKKLGLVTEGLAEERWFSYVYEITWVSDEEIE</sequence>
<evidence type="ECO:0000313" key="1">
    <source>
        <dbReference type="EMBL" id="CAE0714821.1"/>
    </source>
</evidence>
<gene>
    <name evidence="1" type="ORF">PAUS00366_LOCUS7573</name>
</gene>
<organism evidence="1">
    <name type="scientific">Pseudo-nitzschia australis</name>
    <dbReference type="NCBI Taxonomy" id="44445"/>
    <lineage>
        <taxon>Eukaryota</taxon>
        <taxon>Sar</taxon>
        <taxon>Stramenopiles</taxon>
        <taxon>Ochrophyta</taxon>
        <taxon>Bacillariophyta</taxon>
        <taxon>Bacillariophyceae</taxon>
        <taxon>Bacillariophycidae</taxon>
        <taxon>Bacillariales</taxon>
        <taxon>Bacillariaceae</taxon>
        <taxon>Pseudo-nitzschia</taxon>
    </lineage>
</organism>
<dbReference type="EMBL" id="HBIX01009999">
    <property type="protein sequence ID" value="CAE0714821.1"/>
    <property type="molecule type" value="Transcribed_RNA"/>
</dbReference>
<dbReference type="Gene3D" id="3.40.50.150">
    <property type="entry name" value="Vaccinia Virus protein VP39"/>
    <property type="match status" value="1"/>
</dbReference>
<dbReference type="SUPFAM" id="SSF53335">
    <property type="entry name" value="S-adenosyl-L-methionine-dependent methyltransferases"/>
    <property type="match status" value="1"/>
</dbReference>